<gene>
    <name evidence="8" type="ORF">CBW42_06705</name>
</gene>
<feature type="transmembrane region" description="Helical" evidence="6">
    <location>
        <begin position="102"/>
        <end position="122"/>
    </location>
</feature>
<evidence type="ECO:0000313" key="9">
    <source>
        <dbReference type="Proteomes" id="UP000194903"/>
    </source>
</evidence>
<dbReference type="AlphaFoldDB" id="A0A252F408"/>
<dbReference type="RefSeq" id="WP_087019003.1">
    <property type="nucleotide sequence ID" value="NZ_NHOC01000005.1"/>
</dbReference>
<proteinExistence type="predicted"/>
<feature type="transmembrane region" description="Helical" evidence="6">
    <location>
        <begin position="623"/>
        <end position="644"/>
    </location>
</feature>
<feature type="compositionally biased region" description="Acidic residues" evidence="5">
    <location>
        <begin position="372"/>
        <end position="383"/>
    </location>
</feature>
<feature type="transmembrane region" description="Helical" evidence="6">
    <location>
        <begin position="17"/>
        <end position="41"/>
    </location>
</feature>
<feature type="region of interest" description="Disordered" evidence="5">
    <location>
        <begin position="450"/>
        <end position="489"/>
    </location>
</feature>
<dbReference type="EMBL" id="NHOC01000005">
    <property type="protein sequence ID" value="OUM20515.1"/>
    <property type="molecule type" value="Genomic_DNA"/>
</dbReference>
<keyword evidence="4 6" id="KW-0472">Membrane</keyword>
<evidence type="ECO:0000256" key="5">
    <source>
        <dbReference type="SAM" id="MobiDB-lite"/>
    </source>
</evidence>
<sequence>MDLTLNSAIGIAGQTLAALYAAMPVKIVLLLLSLLFCFAGYRLLRAVSALSGVALGVVLGICVTSLFSASMNELLGLTLTVLAIVVLGVALGVVFFCWYPLGVFTVCACAGAAVVYLPGLFVAQHAQAAFWLVLAGGAVLFGVTGVLFLRPAGILSTGVFGFFAAFVLVDLFARPQGLTTVVLGLALTLAGCAVQAVTGRGADVLPFGERNGRTVAAEPKDSGDAHLRAPAPEEDGVDDDTHGLDLSQLPQEEPDEIDSISQTVAAHIGLTEPMTPEQARGTEPLYPEIAREEEPVRELSSSDDPEMAEDRTILLSLEDVLNQQQDVPLEQQAQFAWMSEQPVETPASDAEPEGTMPLRGMWNDIFRPGAEPGEEAEPVEETEPAAVESTEDLPQASESDSVEPEAAADIEQMLSSTADLTRALEQALGALEKPEKTDAEPDVDMMWEQLFPSEEDRPEAPAHTGRTAEGSVGESEEQANRVESDVDSEEDAIWEQMFPPMFKEEPPEEDFDAEPEEEPEIAAEAADELMEVSDDTEQTESADMSEPEKPRKEFSVRLLWPALLTVVVLVLAGIGIRYVELALALCFVCYVLRYYRAAAFACAVLCVRRVLDVVQLIVRGGSWLEIVLDALCAAAFLALTYAAMRAYTALRHADAEETEE</sequence>
<dbReference type="Pfam" id="PF13886">
    <property type="entry name" value="TM7S3_TM198"/>
    <property type="match status" value="1"/>
</dbReference>
<dbReference type="Proteomes" id="UP000194903">
    <property type="component" value="Unassembled WGS sequence"/>
</dbReference>
<dbReference type="GO" id="GO:0016020">
    <property type="term" value="C:membrane"/>
    <property type="evidence" value="ECO:0007669"/>
    <property type="project" value="UniProtKB-SubCell"/>
</dbReference>
<keyword evidence="2 6" id="KW-0812">Transmembrane</keyword>
<feature type="transmembrane region" description="Helical" evidence="6">
    <location>
        <begin position="558"/>
        <end position="576"/>
    </location>
</feature>
<feature type="transmembrane region" description="Helical" evidence="6">
    <location>
        <begin position="74"/>
        <end position="96"/>
    </location>
</feature>
<evidence type="ECO:0000256" key="2">
    <source>
        <dbReference type="ARBA" id="ARBA00022692"/>
    </source>
</evidence>
<feature type="transmembrane region" description="Helical" evidence="6">
    <location>
        <begin position="154"/>
        <end position="173"/>
    </location>
</feature>
<feature type="domain" description="TM7S3/TM198-like" evidence="7">
    <location>
        <begin position="27"/>
        <end position="174"/>
    </location>
</feature>
<protein>
    <recommendedName>
        <fullName evidence="7">TM7S3/TM198-like domain-containing protein</fullName>
    </recommendedName>
</protein>
<dbReference type="InterPro" id="IPR025256">
    <property type="entry name" value="TM7S3/TM198-like_dom"/>
</dbReference>
<name>A0A252F408_9FIRM</name>
<reference evidence="8 9" key="1">
    <citation type="submission" date="2017-05" db="EMBL/GenBank/DDBJ databases">
        <title>Butyricicoccus porcorum sp. nov. a butyrate-producing bacterium from the swine intestinal tract.</title>
        <authorList>
            <person name="Trachsel J."/>
            <person name="Humphrey S."/>
            <person name="Allen H.K."/>
        </authorList>
    </citation>
    <scope>NUCLEOTIDE SEQUENCE [LARGE SCALE GENOMIC DNA]</scope>
    <source>
        <strain evidence="8">BB10</strain>
    </source>
</reference>
<evidence type="ECO:0000259" key="7">
    <source>
        <dbReference type="Pfam" id="PF13886"/>
    </source>
</evidence>
<organism evidence="8 9">
    <name type="scientific">Butyricicoccus porcorum</name>
    <dbReference type="NCBI Taxonomy" id="1945634"/>
    <lineage>
        <taxon>Bacteria</taxon>
        <taxon>Bacillati</taxon>
        <taxon>Bacillota</taxon>
        <taxon>Clostridia</taxon>
        <taxon>Eubacteriales</taxon>
        <taxon>Butyricicoccaceae</taxon>
        <taxon>Butyricicoccus</taxon>
    </lineage>
</organism>
<feature type="transmembrane region" description="Helical" evidence="6">
    <location>
        <begin position="582"/>
        <end position="611"/>
    </location>
</feature>
<feature type="transmembrane region" description="Helical" evidence="6">
    <location>
        <begin position="47"/>
        <end position="67"/>
    </location>
</feature>
<feature type="region of interest" description="Disordered" evidence="5">
    <location>
        <begin position="214"/>
        <end position="255"/>
    </location>
</feature>
<keyword evidence="9" id="KW-1185">Reference proteome</keyword>
<feature type="compositionally biased region" description="Basic and acidic residues" evidence="5">
    <location>
        <begin position="218"/>
        <end position="227"/>
    </location>
</feature>
<evidence type="ECO:0000256" key="3">
    <source>
        <dbReference type="ARBA" id="ARBA00022989"/>
    </source>
</evidence>
<comment type="subcellular location">
    <subcellularLocation>
        <location evidence="1">Membrane</location>
        <topology evidence="1">Multi-pass membrane protein</topology>
    </subcellularLocation>
</comment>
<accession>A0A252F408</accession>
<keyword evidence="3 6" id="KW-1133">Transmembrane helix</keyword>
<feature type="transmembrane region" description="Helical" evidence="6">
    <location>
        <begin position="129"/>
        <end position="148"/>
    </location>
</feature>
<evidence type="ECO:0000313" key="8">
    <source>
        <dbReference type="EMBL" id="OUM20515.1"/>
    </source>
</evidence>
<feature type="region of interest" description="Disordered" evidence="5">
    <location>
        <begin position="342"/>
        <end position="418"/>
    </location>
</feature>
<evidence type="ECO:0000256" key="6">
    <source>
        <dbReference type="SAM" id="Phobius"/>
    </source>
</evidence>
<evidence type="ECO:0000256" key="1">
    <source>
        <dbReference type="ARBA" id="ARBA00004141"/>
    </source>
</evidence>
<evidence type="ECO:0000256" key="4">
    <source>
        <dbReference type="ARBA" id="ARBA00023136"/>
    </source>
</evidence>
<comment type="caution">
    <text evidence="8">The sequence shown here is derived from an EMBL/GenBank/DDBJ whole genome shotgun (WGS) entry which is preliminary data.</text>
</comment>